<dbReference type="EMBL" id="CP002919">
    <property type="protein sequence ID" value="AFS52641.1"/>
    <property type="molecule type" value="Genomic_DNA"/>
</dbReference>
<organism evidence="2 3">
    <name type="scientific">Leptospirillum ferriphilum (strain ML-04)</name>
    <dbReference type="NCBI Taxonomy" id="1048260"/>
    <lineage>
        <taxon>Bacteria</taxon>
        <taxon>Pseudomonadati</taxon>
        <taxon>Nitrospirota</taxon>
        <taxon>Nitrospiria</taxon>
        <taxon>Nitrospirales</taxon>
        <taxon>Nitrospiraceae</taxon>
        <taxon>Leptospirillum</taxon>
    </lineage>
</organism>
<evidence type="ECO:0000256" key="1">
    <source>
        <dbReference type="SAM" id="MobiDB-lite"/>
    </source>
</evidence>
<accession>J9Z8Y8</accession>
<dbReference type="HOGENOM" id="CLU_205242_0_0_0"/>
<dbReference type="STRING" id="1048260.LFML04_0399"/>
<dbReference type="AlphaFoldDB" id="J9Z8Y8"/>
<feature type="region of interest" description="Disordered" evidence="1">
    <location>
        <begin position="1"/>
        <end position="45"/>
    </location>
</feature>
<protein>
    <submittedName>
        <fullName evidence="2">Uncharacterized protein</fullName>
    </submittedName>
</protein>
<name>J9Z8Y8_LEPFM</name>
<feature type="compositionally biased region" description="Basic and acidic residues" evidence="1">
    <location>
        <begin position="21"/>
        <end position="33"/>
    </location>
</feature>
<reference evidence="2 3" key="1">
    <citation type="journal article" date="2011" name="J. Microbiol.">
        <title>Complete genome of Leptospirillum ferriphilum ML-04 provides insight into its physiology and environmental adaptation.</title>
        <authorList>
            <person name="Mi S."/>
            <person name="Song J."/>
            <person name="Lin J."/>
            <person name="Che Y."/>
            <person name="Zheng H."/>
            <person name="Lin J."/>
        </authorList>
    </citation>
    <scope>NUCLEOTIDE SEQUENCE [LARGE SCALE GENOMIC DNA]</scope>
    <source>
        <strain evidence="2 3">ML-04</strain>
    </source>
</reference>
<dbReference type="RefSeq" id="WP_014960161.1">
    <property type="nucleotide sequence ID" value="NC_018649.1"/>
</dbReference>
<dbReference type="Proteomes" id="UP000006177">
    <property type="component" value="Chromosome"/>
</dbReference>
<gene>
    <name evidence="2" type="ordered locus">LFML04_0399</name>
</gene>
<evidence type="ECO:0000313" key="2">
    <source>
        <dbReference type="EMBL" id="AFS52641.1"/>
    </source>
</evidence>
<evidence type="ECO:0000313" key="3">
    <source>
        <dbReference type="Proteomes" id="UP000006177"/>
    </source>
</evidence>
<proteinExistence type="predicted"/>
<dbReference type="KEGG" id="lfi:LFML04_0399"/>
<sequence>MDTPDLDLLPERLSGNPPAEPADKRPFFAREKTPPLPLATVSSPT</sequence>
<dbReference type="PATRIC" id="fig|1048260.3.peg.427"/>